<dbReference type="InterPro" id="IPR006015">
    <property type="entry name" value="Universal_stress_UspA"/>
</dbReference>
<accession>A0A6P1D1M4</accession>
<sequence>MLMIRGEPATKLVELSETAALVVIGSVGGSSGARALLGSVATDLAAGSHCPVAVIRPIQSGASAVGPVVVVTEPSLSGSPAAVSAAFQAAADRHADVLVVDIARPAMRDTARAVGVDVEAVLDDLGRRYRTGRVRLVTYFGHARTAIEKFSITAQLVVVGRSRRPRRPHLGDSLRTALCHTRCAVLVVPEGTAALADIRSVPRHRSEAKAGVSAPV</sequence>
<dbReference type="AlphaFoldDB" id="A0A6P1D1M4"/>
<dbReference type="PANTHER" id="PTHR46268:SF6">
    <property type="entry name" value="UNIVERSAL STRESS PROTEIN UP12"/>
    <property type="match status" value="1"/>
</dbReference>
<gene>
    <name evidence="3" type="ORF">GV789_02225</name>
    <name evidence="4" type="ORF">GV794_05005</name>
</gene>
<evidence type="ECO:0000259" key="2">
    <source>
        <dbReference type="Pfam" id="PF00582"/>
    </source>
</evidence>
<protein>
    <submittedName>
        <fullName evidence="3">Universal stress protein</fullName>
    </submittedName>
</protein>
<evidence type="ECO:0000313" key="5">
    <source>
        <dbReference type="Proteomes" id="UP000468928"/>
    </source>
</evidence>
<comment type="similarity">
    <text evidence="1">Belongs to the universal stress protein A family.</text>
</comment>
<name>A0A6P1D1M4_9NOCA</name>
<organism evidence="3 5">
    <name type="scientific">Nocardia cyriacigeorgica</name>
    <dbReference type="NCBI Taxonomy" id="135487"/>
    <lineage>
        <taxon>Bacteria</taxon>
        <taxon>Bacillati</taxon>
        <taxon>Actinomycetota</taxon>
        <taxon>Actinomycetes</taxon>
        <taxon>Mycobacteriales</taxon>
        <taxon>Nocardiaceae</taxon>
        <taxon>Nocardia</taxon>
    </lineage>
</organism>
<evidence type="ECO:0000313" key="4">
    <source>
        <dbReference type="EMBL" id="NEW55025.1"/>
    </source>
</evidence>
<dbReference type="Pfam" id="PF00582">
    <property type="entry name" value="Usp"/>
    <property type="match status" value="2"/>
</dbReference>
<dbReference type="PANTHER" id="PTHR46268">
    <property type="entry name" value="STRESS RESPONSE PROTEIN NHAX"/>
    <property type="match status" value="1"/>
</dbReference>
<evidence type="ECO:0000313" key="6">
    <source>
        <dbReference type="Proteomes" id="UP000470876"/>
    </source>
</evidence>
<dbReference type="Proteomes" id="UP000468928">
    <property type="component" value="Unassembled WGS sequence"/>
</dbReference>
<evidence type="ECO:0000313" key="3">
    <source>
        <dbReference type="EMBL" id="NEW43281.1"/>
    </source>
</evidence>
<comment type="caution">
    <text evidence="3">The sequence shown here is derived from an EMBL/GenBank/DDBJ whole genome shotgun (WGS) entry which is preliminary data.</text>
</comment>
<dbReference type="RefSeq" id="WP_163821934.1">
    <property type="nucleotide sequence ID" value="NZ_JAAGUX010000006.1"/>
</dbReference>
<dbReference type="EMBL" id="JAAGUX010000006">
    <property type="protein sequence ID" value="NEW55025.1"/>
    <property type="molecule type" value="Genomic_DNA"/>
</dbReference>
<dbReference type="EMBL" id="JAAGUZ010000004">
    <property type="protein sequence ID" value="NEW43281.1"/>
    <property type="molecule type" value="Genomic_DNA"/>
</dbReference>
<proteinExistence type="inferred from homology"/>
<dbReference type="Proteomes" id="UP000470876">
    <property type="component" value="Unassembled WGS sequence"/>
</dbReference>
<feature type="domain" description="UspA" evidence="2">
    <location>
        <begin position="5"/>
        <end position="56"/>
    </location>
</feature>
<dbReference type="PRINTS" id="PR01438">
    <property type="entry name" value="UNVRSLSTRESS"/>
</dbReference>
<dbReference type="SUPFAM" id="SSF52402">
    <property type="entry name" value="Adenine nucleotide alpha hydrolases-like"/>
    <property type="match status" value="2"/>
</dbReference>
<feature type="domain" description="UspA" evidence="2">
    <location>
        <begin position="68"/>
        <end position="189"/>
    </location>
</feature>
<dbReference type="InterPro" id="IPR006016">
    <property type="entry name" value="UspA"/>
</dbReference>
<evidence type="ECO:0000256" key="1">
    <source>
        <dbReference type="ARBA" id="ARBA00008791"/>
    </source>
</evidence>
<dbReference type="Gene3D" id="3.40.50.620">
    <property type="entry name" value="HUPs"/>
    <property type="match status" value="2"/>
</dbReference>
<dbReference type="InterPro" id="IPR014729">
    <property type="entry name" value="Rossmann-like_a/b/a_fold"/>
</dbReference>
<keyword evidence="6" id="KW-1185">Reference proteome</keyword>
<reference evidence="5 6" key="1">
    <citation type="submission" date="2020-01" db="EMBL/GenBank/DDBJ databases">
        <title>Genetics and antimicrobial susceptibilities of Nocardia species isolated from the soil; a comparison with species isolated from humans.</title>
        <authorList>
            <person name="Carrasco G."/>
            <person name="Monzon S."/>
            <person name="Sansegundo M."/>
            <person name="Garcia E."/>
            <person name="Garrido N."/>
            <person name="Medina M.J."/>
            <person name="Villalon P."/>
            <person name="Ramirez-Arocha A.C."/>
            <person name="Jimenez P."/>
            <person name="Cuesta I."/>
            <person name="Valdezate S."/>
        </authorList>
    </citation>
    <scope>NUCLEOTIDE SEQUENCE [LARGE SCALE GENOMIC DNA]</scope>
    <source>
        <strain evidence="3 5">CNM20110639</strain>
        <strain evidence="4 6">CNM20110649</strain>
    </source>
</reference>